<protein>
    <submittedName>
        <fullName evidence="1">Uncharacterized protein</fullName>
    </submittedName>
</protein>
<dbReference type="EMBL" id="PQFF01000320">
    <property type="protein sequence ID" value="RHZ60873.1"/>
    <property type="molecule type" value="Genomic_DNA"/>
</dbReference>
<dbReference type="Proteomes" id="UP000266861">
    <property type="component" value="Unassembled WGS sequence"/>
</dbReference>
<reference evidence="1 2" key="1">
    <citation type="submission" date="2018-08" db="EMBL/GenBank/DDBJ databases">
        <title>Genome and evolution of the arbuscular mycorrhizal fungus Diversispora epigaea (formerly Glomus versiforme) and its bacterial endosymbionts.</title>
        <authorList>
            <person name="Sun X."/>
            <person name="Fei Z."/>
            <person name="Harrison M."/>
        </authorList>
    </citation>
    <scope>NUCLEOTIDE SEQUENCE [LARGE SCALE GENOMIC DNA]</scope>
    <source>
        <strain evidence="1 2">IT104</strain>
    </source>
</reference>
<comment type="caution">
    <text evidence="1">The sequence shown here is derived from an EMBL/GenBank/DDBJ whole genome shotgun (WGS) entry which is preliminary data.</text>
</comment>
<proteinExistence type="predicted"/>
<sequence>MAHSNVLKFRSSYFSKGIRNIQSNENNRQVKHFSKDTETRFIFDLMLATNEIELEELINKLETLLIGTKGSG</sequence>
<gene>
    <name evidence="1" type="ORF">Glove_350g59</name>
</gene>
<evidence type="ECO:0000313" key="1">
    <source>
        <dbReference type="EMBL" id="RHZ60873.1"/>
    </source>
</evidence>
<name>A0A397HI41_9GLOM</name>
<accession>A0A397HI41</accession>
<organism evidence="1 2">
    <name type="scientific">Diversispora epigaea</name>
    <dbReference type="NCBI Taxonomy" id="1348612"/>
    <lineage>
        <taxon>Eukaryota</taxon>
        <taxon>Fungi</taxon>
        <taxon>Fungi incertae sedis</taxon>
        <taxon>Mucoromycota</taxon>
        <taxon>Glomeromycotina</taxon>
        <taxon>Glomeromycetes</taxon>
        <taxon>Diversisporales</taxon>
        <taxon>Diversisporaceae</taxon>
        <taxon>Diversispora</taxon>
    </lineage>
</organism>
<keyword evidence="2" id="KW-1185">Reference proteome</keyword>
<dbReference type="AlphaFoldDB" id="A0A397HI41"/>
<evidence type="ECO:0000313" key="2">
    <source>
        <dbReference type="Proteomes" id="UP000266861"/>
    </source>
</evidence>
<dbReference type="OrthoDB" id="1022638at2759"/>